<evidence type="ECO:0000313" key="3">
    <source>
        <dbReference type="Proteomes" id="UP001437256"/>
    </source>
</evidence>
<protein>
    <recommendedName>
        <fullName evidence="4">Arrestin-like N-terminal domain-containing protein</fullName>
    </recommendedName>
</protein>
<reference evidence="2 3" key="1">
    <citation type="submission" date="2024-05" db="EMBL/GenBank/DDBJ databases">
        <title>A draft genome resource for the thread blight pathogen Marasmius tenuissimus strain MS-2.</title>
        <authorList>
            <person name="Yulfo-Soto G.E."/>
            <person name="Baruah I.K."/>
            <person name="Amoako-Attah I."/>
            <person name="Bukari Y."/>
            <person name="Meinhardt L.W."/>
            <person name="Bailey B.A."/>
            <person name="Cohen S.P."/>
        </authorList>
    </citation>
    <scope>NUCLEOTIDE SEQUENCE [LARGE SCALE GENOMIC DNA]</scope>
    <source>
        <strain evidence="2 3">MS-2</strain>
    </source>
</reference>
<comment type="caution">
    <text evidence="2">The sequence shown here is derived from an EMBL/GenBank/DDBJ whole genome shotgun (WGS) entry which is preliminary data.</text>
</comment>
<evidence type="ECO:0000256" key="1">
    <source>
        <dbReference type="SAM" id="MobiDB-lite"/>
    </source>
</evidence>
<organism evidence="2 3">
    <name type="scientific">Marasmius tenuissimus</name>
    <dbReference type="NCBI Taxonomy" id="585030"/>
    <lineage>
        <taxon>Eukaryota</taxon>
        <taxon>Fungi</taxon>
        <taxon>Dikarya</taxon>
        <taxon>Basidiomycota</taxon>
        <taxon>Agaricomycotina</taxon>
        <taxon>Agaricomycetes</taxon>
        <taxon>Agaricomycetidae</taxon>
        <taxon>Agaricales</taxon>
        <taxon>Marasmiineae</taxon>
        <taxon>Marasmiaceae</taxon>
        <taxon>Marasmius</taxon>
    </lineage>
</organism>
<sequence>MLRRRVESLSESRPPSSFVPLSAPITPTSTWASHPHVSIHRSLKTVVKVHSPSVKVITSDDKRTMIAAFGNGDTVGGTVELDPTCSQSGRLSISIEGSFSYGDAANQSSCYSMDPYRRKHVFYSSCRIIPVSTSSEFLPARSGKLKGAFNSMRRRPSASSLNNAAEGSRTGNTRPRIYSFHFDLPQSCRSGEELPPTYLPSQDRSNSNSKLSSSGSFRVEYKLQVSWEPTEASEYPSFLDVPIFYHSDADFQSVDIVPKEHTSWLEMPLRSDRPMPFRCAITLPTSVTFSRNSAIPYYVVFTTTPRSLTLTREIASDATISVTLVRKITVTEPSSPPPTPPQTPSTSDESDSMRGGNLLRRVVRSRAGSISSWSPTLKTPAEENFEKALPRLPMQTVFSESRPLHTSICIGFPKRPRHQAGPEKHPSLDSQNSLPDGLYKARFVLSRNMLPSIDWSGVSVKYYLDVSVSVGQDDEVRARVPIRVV</sequence>
<name>A0ABR2ZKL4_9AGAR</name>
<proteinExistence type="predicted"/>
<feature type="region of interest" description="Disordered" evidence="1">
    <location>
        <begin position="151"/>
        <end position="176"/>
    </location>
</feature>
<feature type="compositionally biased region" description="Low complexity" evidence="1">
    <location>
        <begin position="201"/>
        <end position="213"/>
    </location>
</feature>
<evidence type="ECO:0008006" key="4">
    <source>
        <dbReference type="Google" id="ProtNLM"/>
    </source>
</evidence>
<accession>A0ABR2ZKL4</accession>
<feature type="compositionally biased region" description="Pro residues" evidence="1">
    <location>
        <begin position="334"/>
        <end position="343"/>
    </location>
</feature>
<feature type="compositionally biased region" description="Basic and acidic residues" evidence="1">
    <location>
        <begin position="1"/>
        <end position="10"/>
    </location>
</feature>
<gene>
    <name evidence="2" type="ORF">AAF712_011038</name>
</gene>
<evidence type="ECO:0000313" key="2">
    <source>
        <dbReference type="EMBL" id="KAL0062111.1"/>
    </source>
</evidence>
<keyword evidence="3" id="KW-1185">Reference proteome</keyword>
<feature type="compositionally biased region" description="Polar residues" evidence="1">
    <location>
        <begin position="157"/>
        <end position="173"/>
    </location>
</feature>
<dbReference type="Proteomes" id="UP001437256">
    <property type="component" value="Unassembled WGS sequence"/>
</dbReference>
<feature type="region of interest" description="Disordered" evidence="1">
    <location>
        <begin position="329"/>
        <end position="355"/>
    </location>
</feature>
<dbReference type="EMBL" id="JBBXMP010000114">
    <property type="protein sequence ID" value="KAL0062111.1"/>
    <property type="molecule type" value="Genomic_DNA"/>
</dbReference>
<feature type="region of interest" description="Disordered" evidence="1">
    <location>
        <begin position="193"/>
        <end position="213"/>
    </location>
</feature>
<feature type="region of interest" description="Disordered" evidence="1">
    <location>
        <begin position="1"/>
        <end position="21"/>
    </location>
</feature>